<gene>
    <name evidence="3" type="ORF">AGRA3207_002000</name>
</gene>
<keyword evidence="1" id="KW-0479">Metal-binding</keyword>
<keyword evidence="1" id="KW-0863">Zinc-finger</keyword>
<evidence type="ECO:0000313" key="3">
    <source>
        <dbReference type="EMBL" id="QXJ21171.1"/>
    </source>
</evidence>
<keyword evidence="4" id="KW-1185">Reference proteome</keyword>
<dbReference type="Proteomes" id="UP001049518">
    <property type="component" value="Chromosome"/>
</dbReference>
<evidence type="ECO:0000313" key="4">
    <source>
        <dbReference type="Proteomes" id="UP001049518"/>
    </source>
</evidence>
<evidence type="ECO:0000259" key="2">
    <source>
        <dbReference type="PROSITE" id="PS50966"/>
    </source>
</evidence>
<proteinExistence type="predicted"/>
<feature type="domain" description="SWIM-type" evidence="2">
    <location>
        <begin position="52"/>
        <end position="89"/>
    </location>
</feature>
<dbReference type="InterPro" id="IPR007527">
    <property type="entry name" value="Znf_SWIM"/>
</dbReference>
<keyword evidence="1" id="KW-0862">Zinc</keyword>
<dbReference type="PROSITE" id="PS50966">
    <property type="entry name" value="ZF_SWIM"/>
    <property type="match status" value="1"/>
</dbReference>
<dbReference type="RefSeq" id="WP_231334307.1">
    <property type="nucleotide sequence ID" value="NZ_CP059572.1"/>
</dbReference>
<organism evidence="3 4">
    <name type="scientific">Actinomadura graeca</name>
    <dbReference type="NCBI Taxonomy" id="2750812"/>
    <lineage>
        <taxon>Bacteria</taxon>
        <taxon>Bacillati</taxon>
        <taxon>Actinomycetota</taxon>
        <taxon>Actinomycetes</taxon>
        <taxon>Streptosporangiales</taxon>
        <taxon>Thermomonosporaceae</taxon>
        <taxon>Actinomadura</taxon>
    </lineage>
</organism>
<reference evidence="3" key="1">
    <citation type="submission" date="2020-07" db="EMBL/GenBank/DDBJ databases">
        <authorList>
            <person name="Tarantini F.S."/>
            <person name="Hong K.W."/>
            <person name="Chan K.G."/>
        </authorList>
    </citation>
    <scope>NUCLEOTIDE SEQUENCE</scope>
    <source>
        <strain evidence="3">32-07</strain>
    </source>
</reference>
<dbReference type="EMBL" id="CP059572">
    <property type="protein sequence ID" value="QXJ21171.1"/>
    <property type="molecule type" value="Genomic_DNA"/>
</dbReference>
<protein>
    <recommendedName>
        <fullName evidence="2">SWIM-type domain-containing protein</fullName>
    </recommendedName>
</protein>
<evidence type="ECO:0000256" key="1">
    <source>
        <dbReference type="PROSITE-ProRule" id="PRU00325"/>
    </source>
</evidence>
<sequence>MAQQVVTKQKIRQLSGSQTFDRGKVYFDEGRVEDLSVTESTASATIAGSGSYEVELYLAAAGLVGGCTCPQGAGGRFCKHCVATALAWLDQAGSLVLPDPPERISDERLRAFLAGQDPGWLVEELLCAARMHPMVRVRLEVTAGGDMHDVLDAGALRHRLSHAIRVACLSSYDDVDERFAGAKAVLREVADLVDAGFAHVAVELAEFALDLPALRDGAADRLTEQVDDLAYAVWRVHRAACADYHPDPVALADRLVDRTLARGVPHDAVPDYVLALGTEGLARYGDRLDQAWRELDADGGASDANASPTARAVRRMRNRLAEQRGGADALIALLPADAPAQDVLRVVRALIAEERLTEAAGRVREALERLSGNAELRELGAECLVRTGDRRGAVELLWPGFIGAPTLRRYQLLAGAAGEHWARWRGRALTLLREHAAEPGRQDEFGTLAKILLWEGDVDGAWRVVQDHEVGGETLLDVARERGLGHPDDVVPVFVGVAEQEIAGKQKRAYSRAAQLLAEARSLVERNGGHAGFRRELAALRTRHKTKSALQKELDQAGLP</sequence>
<name>A0ABX8QQV1_9ACTN</name>
<accession>A0ABX8QQV1</accession>